<organism evidence="1 2">
    <name type="scientific">Caerostris darwini</name>
    <dbReference type="NCBI Taxonomy" id="1538125"/>
    <lineage>
        <taxon>Eukaryota</taxon>
        <taxon>Metazoa</taxon>
        <taxon>Ecdysozoa</taxon>
        <taxon>Arthropoda</taxon>
        <taxon>Chelicerata</taxon>
        <taxon>Arachnida</taxon>
        <taxon>Araneae</taxon>
        <taxon>Araneomorphae</taxon>
        <taxon>Entelegynae</taxon>
        <taxon>Araneoidea</taxon>
        <taxon>Araneidae</taxon>
        <taxon>Caerostris</taxon>
    </lineage>
</organism>
<evidence type="ECO:0000313" key="1">
    <source>
        <dbReference type="EMBL" id="GIY03592.1"/>
    </source>
</evidence>
<dbReference type="Gene3D" id="1.10.287.770">
    <property type="entry name" value="YojJ-like"/>
    <property type="match status" value="1"/>
</dbReference>
<dbReference type="EMBL" id="BPLQ01003824">
    <property type="protein sequence ID" value="GIY03592.1"/>
    <property type="molecule type" value="Genomic_DNA"/>
</dbReference>
<gene>
    <name evidence="1" type="primary">AVEN_268686_1</name>
    <name evidence="1" type="ORF">CDAR_425851</name>
</gene>
<keyword evidence="2" id="KW-1185">Reference proteome</keyword>
<sequence>MLYMETDDVAGNEPVQVHSEVPSDLASYTYPEMLSNLSGEERCVRISCILMKKDIAQSLLDTFNATTFGHALDEDDRVKLKALEQGMINALREVGNLELCPFIDCKKHKANMCRAYCRQIYLSECQDCDLNQRVYTESMKLCPYSMDYPNSCVEKLRNDIDECKFNCKPECLGRLRLIVRVRGTEVSILSHRPVYGTWEVFSHVGGLVGCWLGISVWTAINLFEDLYKSIVKLAFTMRNRSKRLAKTLISPMLPQV</sequence>
<protein>
    <submittedName>
        <fullName evidence="1">Uncharacterized protein</fullName>
    </submittedName>
</protein>
<dbReference type="Proteomes" id="UP001054837">
    <property type="component" value="Unassembled WGS sequence"/>
</dbReference>
<evidence type="ECO:0000313" key="2">
    <source>
        <dbReference type="Proteomes" id="UP001054837"/>
    </source>
</evidence>
<reference evidence="1 2" key="1">
    <citation type="submission" date="2021-06" db="EMBL/GenBank/DDBJ databases">
        <title>Caerostris darwini draft genome.</title>
        <authorList>
            <person name="Kono N."/>
            <person name="Arakawa K."/>
        </authorList>
    </citation>
    <scope>NUCLEOTIDE SEQUENCE [LARGE SCALE GENOMIC DNA]</scope>
</reference>
<comment type="caution">
    <text evidence="1">The sequence shown here is derived from an EMBL/GenBank/DDBJ whole genome shotgun (WGS) entry which is preliminary data.</text>
</comment>
<name>A0AAV4Q2V1_9ARAC</name>
<proteinExistence type="predicted"/>
<accession>A0AAV4Q2V1</accession>
<dbReference type="AlphaFoldDB" id="A0AAV4Q2V1"/>